<feature type="compositionally biased region" description="Low complexity" evidence="1">
    <location>
        <begin position="792"/>
        <end position="813"/>
    </location>
</feature>
<feature type="compositionally biased region" description="Basic and acidic residues" evidence="1">
    <location>
        <begin position="471"/>
        <end position="480"/>
    </location>
</feature>
<feature type="compositionally biased region" description="Polar residues" evidence="1">
    <location>
        <begin position="514"/>
        <end position="523"/>
    </location>
</feature>
<keyword evidence="3" id="KW-1185">Reference proteome</keyword>
<protein>
    <recommendedName>
        <fullName evidence="4">SAM domain-containing protein</fullName>
    </recommendedName>
</protein>
<sequence>MEAEVGHSGPAPTHRDPAPLLVSGSTLRGAAEVTALPSPAFQDRGRCTPPPGESQWRIAAAEVQPASLTRCEEDEAQRRQTQQTYDRIATASSSSASSDTQAEAATPSRRVSASQRVVSPVSPATPAATHAPLCAEDGVGSATVATRTSPSPPLSLTHPIVQFLAGVQLQGYAATLLHDHGIRTMHDLAARGSSADDVAALLGPLASLQQQSELWRGLRRWEREEARRAKTEAADARRRALEAERCARRAVKEHARPPRRGRRTSGTAVMEEAVVNATSVCLASGSGGGGRPATTFFDALGDCLGDDASACFRLSAVGGPAPEAPPLCRDEDVHRFTVVSSSGGGDGAAPVSEEHLRSQPPASSWSLSGSLSHPSLTASATQLMRQLSYRCRHSRHATAARLRGHRGARSLSDVAVPCDASVSGQPCSRLTAADAPYDVDAEDDSDASDLCATEMQRRAQHSGCEALRLGRAESDGRSDSESQPSCAQRVRAASVASGDRSEGDAELSPPLPPSTDSGLSSVLHSLREAVEREAPLSSVRCPTPSDEDGAAEGSTASAALRRHIETASHISLGALSTCAELRRLPRVAQSSSAAAAEGTGTGEACLTSEVPPLPPSTLRCASVPTSPSCELDDCAVAAPSDVHLTDRVAEARRRLGDALRAALQSYNAEVAAIRDAADAAVARACLPLCAVLRRADGGGGMDAPATLVQWAMGTEDRCGCGEGRVSPHAHPTPLCPAGSPSTTTTAATSAAAEEDKHMNADVARVSATASADVSARTTARSTAVPAPQSSGATRAPSSNATTTATTTSSMVSTGDEYGGVTSRVSAVAAVALCEGEGADDNCSDVSCASVGELTVGCQRLSARIDASRGTITTITTTTSVVTVAAIGADAHPSHSGAALRCIAGETPPATVCDAAAAHAAVAVVVPTAAVDPGDASRSASSGGEGWWAAYGIDALEYTQNVMDNNNNSDDDGGGDEKPLSPGGVATRDRSDAVVACIRTPSPAPREVIELCSSSATDDVDAGRRLSAVSAPSLLRAPPPSPPLAVRGDGVVEPLANAASYPRASSPESYSTRLHPESWPRMSTEELRCLCAELGLLVPPPPPLLPPPSASPRAVSRRSGSSPRWDAFGLPQPPTPITCRELFDAETSTASPLPLPLHAPEAVPPAGAAAPQEGSCRRSLATPAAAVGEGTGVRLRRAALVEREALLDALRLLAVRLRFRHAVAPFFLHRVSRLSGLPYKRVRAADLLDEGSVLTRDDLQQARLRHKAEERAEVDRCVVAALAAEAAEAVEQSSDRVAACVALRHGKEESGAAAAVAAAAAPAAPSNCYDQILLREPVDVAAVVAAVQHSFAHISHSRVLGLLLANDVMAEVVPARAPESPSPSQSSPPPPTAASGAVEAAATPAAPPPYATPSTDAPATPLSQEQRQRAKARHFFASRGHMTQWRGSRRGRR</sequence>
<feature type="compositionally biased region" description="Polar residues" evidence="1">
    <location>
        <begin position="770"/>
        <end position="791"/>
    </location>
</feature>
<organism evidence="2 3">
    <name type="scientific">Novymonas esmeraldas</name>
    <dbReference type="NCBI Taxonomy" id="1808958"/>
    <lineage>
        <taxon>Eukaryota</taxon>
        <taxon>Discoba</taxon>
        <taxon>Euglenozoa</taxon>
        <taxon>Kinetoplastea</taxon>
        <taxon>Metakinetoplastina</taxon>
        <taxon>Trypanosomatida</taxon>
        <taxon>Trypanosomatidae</taxon>
        <taxon>Novymonas</taxon>
    </lineage>
</organism>
<feature type="compositionally biased region" description="Low complexity" evidence="1">
    <location>
        <begin position="1374"/>
        <end position="1384"/>
    </location>
</feature>
<evidence type="ECO:0000313" key="3">
    <source>
        <dbReference type="Proteomes" id="UP001430356"/>
    </source>
</evidence>
<feature type="region of interest" description="Disordered" evidence="1">
    <location>
        <begin position="1374"/>
        <end position="1452"/>
    </location>
</feature>
<feature type="region of interest" description="Disordered" evidence="1">
    <location>
        <begin position="770"/>
        <end position="813"/>
    </location>
</feature>
<feature type="compositionally biased region" description="Low complexity" evidence="1">
    <location>
        <begin position="1411"/>
        <end position="1420"/>
    </location>
</feature>
<feature type="region of interest" description="Disordered" evidence="1">
    <location>
        <begin position="1101"/>
        <end position="1129"/>
    </location>
</feature>
<dbReference type="PANTHER" id="PTHR45733:SF8">
    <property type="entry name" value="FORMIN-J"/>
    <property type="match status" value="1"/>
</dbReference>
<dbReference type="Proteomes" id="UP001430356">
    <property type="component" value="Unassembled WGS sequence"/>
</dbReference>
<comment type="caution">
    <text evidence="2">The sequence shown here is derived from an EMBL/GenBank/DDBJ whole genome shotgun (WGS) entry which is preliminary data.</text>
</comment>
<dbReference type="InterPro" id="IPR051144">
    <property type="entry name" value="Formin_homology_domain"/>
</dbReference>
<feature type="compositionally biased region" description="Low complexity" evidence="1">
    <location>
        <begin position="1392"/>
        <end position="1403"/>
    </location>
</feature>
<feature type="region of interest" description="Disordered" evidence="1">
    <location>
        <begin position="730"/>
        <end position="755"/>
    </location>
</feature>
<feature type="compositionally biased region" description="Low complexity" evidence="1">
    <location>
        <begin position="358"/>
        <end position="369"/>
    </location>
</feature>
<feature type="compositionally biased region" description="Low complexity" evidence="1">
    <location>
        <begin position="741"/>
        <end position="751"/>
    </location>
</feature>
<feature type="compositionally biased region" description="Low complexity" evidence="1">
    <location>
        <begin position="89"/>
        <end position="124"/>
    </location>
</feature>
<evidence type="ECO:0008006" key="4">
    <source>
        <dbReference type="Google" id="ProtNLM"/>
    </source>
</evidence>
<dbReference type="EMBL" id="JAECZO010000059">
    <property type="protein sequence ID" value="KAK7195661.1"/>
    <property type="molecule type" value="Genomic_DNA"/>
</dbReference>
<name>A0AAW0EPU1_9TRYP</name>
<feature type="region of interest" description="Disordered" evidence="1">
    <location>
        <begin position="1"/>
        <end position="133"/>
    </location>
</feature>
<feature type="compositionally biased region" description="Low complexity" evidence="1">
    <location>
        <begin position="1110"/>
        <end position="1123"/>
    </location>
</feature>
<feature type="region of interest" description="Disordered" evidence="1">
    <location>
        <begin position="471"/>
        <end position="556"/>
    </location>
</feature>
<feature type="region of interest" description="Disordered" evidence="1">
    <location>
        <begin position="961"/>
        <end position="987"/>
    </location>
</feature>
<evidence type="ECO:0000313" key="2">
    <source>
        <dbReference type="EMBL" id="KAK7195661.1"/>
    </source>
</evidence>
<feature type="region of interest" description="Disordered" evidence="1">
    <location>
        <begin position="340"/>
        <end position="369"/>
    </location>
</feature>
<proteinExistence type="predicted"/>
<evidence type="ECO:0000256" key="1">
    <source>
        <dbReference type="SAM" id="MobiDB-lite"/>
    </source>
</evidence>
<feature type="compositionally biased region" description="Basic and acidic residues" evidence="1">
    <location>
        <begin position="525"/>
        <end position="534"/>
    </location>
</feature>
<accession>A0AAW0EPU1</accession>
<dbReference type="PANTHER" id="PTHR45733">
    <property type="entry name" value="FORMIN-J"/>
    <property type="match status" value="1"/>
</dbReference>
<gene>
    <name evidence="2" type="ORF">NESM_000495900</name>
</gene>
<reference evidence="2 3" key="1">
    <citation type="journal article" date="2021" name="MBio">
        <title>A New Model Trypanosomatid, Novymonas esmeraldas: Genomic Perception of Its 'Candidatus Pandoraea novymonadis' Endosymbiont.</title>
        <authorList>
            <person name="Zakharova A."/>
            <person name="Saura A."/>
            <person name="Butenko A."/>
            <person name="Podesvova L."/>
            <person name="Warmusova S."/>
            <person name="Kostygov A.Y."/>
            <person name="Nenarokova A."/>
            <person name="Lukes J."/>
            <person name="Opperdoes F.R."/>
            <person name="Yurchenko V."/>
        </authorList>
    </citation>
    <scope>NUCLEOTIDE SEQUENCE [LARGE SCALE GENOMIC DNA]</scope>
    <source>
        <strain evidence="2 3">E262AT.01</strain>
    </source>
</reference>